<name>A0A9X4E298_9NEIS</name>
<sequence>MPAADGRTVRLQGADIVEGDRQHPDLPLWQWRIQTADERLRNNTWAQ</sequence>
<protein>
    <submittedName>
        <fullName evidence="1">Uncharacterized protein</fullName>
    </submittedName>
</protein>
<reference evidence="2" key="2">
    <citation type="submission" date="2024-02" db="EMBL/GenBank/DDBJ databases">
        <title>Neisseria leonii sp. nov.</title>
        <authorList>
            <person name="Boutroux M."/>
            <person name="Favre-Rochex S."/>
            <person name="Gorgette O."/>
            <person name="Touak G."/>
            <person name="Muhle E."/>
            <person name="Chesneau O."/>
            <person name="Clermont D."/>
            <person name="Rahi P."/>
        </authorList>
    </citation>
    <scope>NUCLEOTIDE SEQUENCE</scope>
    <source>
        <strain evidence="2">51.81</strain>
    </source>
</reference>
<dbReference type="AlphaFoldDB" id="A0A9X4E298"/>
<gene>
    <name evidence="1" type="ORF">ORY91_001716</name>
    <name evidence="2" type="ORF">V9W64_10255</name>
</gene>
<evidence type="ECO:0000313" key="2">
    <source>
        <dbReference type="EMBL" id="WWY03045.1"/>
    </source>
</evidence>
<reference evidence="1" key="1">
    <citation type="submission" date="2022-10" db="EMBL/GenBank/DDBJ databases">
        <authorList>
            <person name="Boutroux M."/>
        </authorList>
    </citation>
    <scope>NUCLEOTIDE SEQUENCE</scope>
    <source>
        <strain evidence="1">51.81</strain>
    </source>
</reference>
<dbReference type="RefSeq" id="WP_274585395.1">
    <property type="nucleotide sequence ID" value="NZ_CP145811.1"/>
</dbReference>
<organism evidence="1">
    <name type="scientific">Neisseria leonii</name>
    <dbReference type="NCBI Taxonomy" id="2995413"/>
    <lineage>
        <taxon>Bacteria</taxon>
        <taxon>Pseudomonadati</taxon>
        <taxon>Pseudomonadota</taxon>
        <taxon>Betaproteobacteria</taxon>
        <taxon>Neisseriales</taxon>
        <taxon>Neisseriaceae</taxon>
        <taxon>Neisseria</taxon>
    </lineage>
</organism>
<keyword evidence="3" id="KW-1185">Reference proteome</keyword>
<dbReference type="Proteomes" id="UP001149607">
    <property type="component" value="Chromosome"/>
</dbReference>
<evidence type="ECO:0000313" key="3">
    <source>
        <dbReference type="Proteomes" id="UP001149607"/>
    </source>
</evidence>
<evidence type="ECO:0000313" key="1">
    <source>
        <dbReference type="EMBL" id="MDD9328296.1"/>
    </source>
</evidence>
<accession>A0A9X4E298</accession>
<dbReference type="EMBL" id="JAPQFL010000005">
    <property type="protein sequence ID" value="MDD9328296.1"/>
    <property type="molecule type" value="Genomic_DNA"/>
</dbReference>
<proteinExistence type="predicted"/>
<dbReference type="EMBL" id="CP146598">
    <property type="protein sequence ID" value="WWY03045.1"/>
    <property type="molecule type" value="Genomic_DNA"/>
</dbReference>